<accession>A0A5P0ZI28</accession>
<keyword evidence="1" id="KW-0540">Nuclease</keyword>
<dbReference type="EC" id="3.1.21.4" evidence="1"/>
<dbReference type="RefSeq" id="WP_153383264.1">
    <property type="nucleotide sequence ID" value="NZ_VDFM01000007.1"/>
</dbReference>
<name>A0A5P0ZI28_9LACO</name>
<reference evidence="3 4" key="1">
    <citation type="journal article" date="2019" name="Syst. Appl. Microbiol.">
        <title>Polyphasic characterization of two novel Lactobacillus spp. isolated from blown salami packages: Description of Lactobacillus halodurans sp. nov. and Lactobacillus salsicarnum sp. nov.</title>
        <authorList>
            <person name="Schuster J.A."/>
            <person name="Klingl A."/>
            <person name="Vogel R.F."/>
            <person name="Ehrmann M.A."/>
        </authorList>
    </citation>
    <scope>NUCLEOTIDE SEQUENCE [LARGE SCALE GENOMIC DNA]</scope>
    <source>
        <strain evidence="3 4">TMW 1.2118</strain>
    </source>
</reference>
<dbReference type="OrthoDB" id="9771872at2"/>
<keyword evidence="1 3" id="KW-0255">Endonuclease</keyword>
<dbReference type="Pfam" id="PF04556">
    <property type="entry name" value="DpnII"/>
    <property type="match status" value="1"/>
</dbReference>
<evidence type="ECO:0000256" key="1">
    <source>
        <dbReference type="PIRNR" id="PIRNR016080"/>
    </source>
</evidence>
<dbReference type="InterPro" id="IPR021191">
    <property type="entry name" value="Restrct_endonuc_II_DpnII"/>
</dbReference>
<organism evidence="3 4">
    <name type="scientific">Companilactobacillus mishanensis</name>
    <dbReference type="NCBI Taxonomy" id="2486008"/>
    <lineage>
        <taxon>Bacteria</taxon>
        <taxon>Bacillati</taxon>
        <taxon>Bacillota</taxon>
        <taxon>Bacilli</taxon>
        <taxon>Lactobacillales</taxon>
        <taxon>Lactobacillaceae</taxon>
        <taxon>Companilactobacillus</taxon>
    </lineage>
</organism>
<dbReference type="InterPro" id="IPR007637">
    <property type="entry name" value="Restrct_endonuc_II_DpnII-like"/>
</dbReference>
<gene>
    <name evidence="3" type="ORF">FHL02_06775</name>
</gene>
<sequence>MNLNEYLSKSNGDKFQYFMDTRVSTNRTPKYWVNWHNVRENIKPYELSLNTLNFLVGKDDIESVARQLFIEQPKLLSAIPILIASRDKEMDILNLDGDGNMDFYNVDFSKPDVTRIDSYMNFIKETGLLGFLQNDLNKSLVDYVYGVQTGLDSNGRKNRSGTQNETILLMNMKKVAKHNPGFEYKEQATAKSILSSWGIVVPEVLEKGAKGGRRYDGAIYNPEKNLVTVIETNFYGGGGSKLKSVSGEFSSIYETSLKSAPNVNFVWISDGPGWDTAKNPMKEAFDVIPTIINLGMVKQGFLSEISRKYIE</sequence>
<keyword evidence="1" id="KW-0680">Restriction system</keyword>
<evidence type="ECO:0000313" key="4">
    <source>
        <dbReference type="Proteomes" id="UP000380386"/>
    </source>
</evidence>
<keyword evidence="1" id="KW-0378">Hydrolase</keyword>
<comment type="catalytic activity">
    <reaction evidence="1">
        <text>Endonucleolytic cleavage of DNA to give specific double-stranded fragments with terminal 5'-phosphates.</text>
        <dbReference type="EC" id="3.1.21.4"/>
    </reaction>
</comment>
<evidence type="ECO:0000313" key="3">
    <source>
        <dbReference type="EMBL" id="MQS52723.1"/>
    </source>
</evidence>
<comment type="function">
    <text evidence="1">A P subtype restriction enzyme that recognizes the double-stranded unmethylated sequence 5'-GATC-3'.</text>
</comment>
<feature type="domain" description="Restriction endonuclease type II DpnII-like" evidence="2">
    <location>
        <begin position="14"/>
        <end position="303"/>
    </location>
</feature>
<proteinExistence type="inferred from homology"/>
<dbReference type="GO" id="GO:0003677">
    <property type="term" value="F:DNA binding"/>
    <property type="evidence" value="ECO:0007669"/>
    <property type="project" value="UniProtKB-UniRule"/>
</dbReference>
<dbReference type="GO" id="GO:0009307">
    <property type="term" value="P:DNA restriction-modification system"/>
    <property type="evidence" value="ECO:0007669"/>
    <property type="project" value="UniProtKB-UniRule"/>
</dbReference>
<dbReference type="Proteomes" id="UP000380386">
    <property type="component" value="Unassembled WGS sequence"/>
</dbReference>
<protein>
    <recommendedName>
        <fullName evidence="1">Type-2 restriction enzyme</fullName>
        <ecNumber evidence="1">3.1.21.4</ecNumber>
    </recommendedName>
</protein>
<comment type="caution">
    <text evidence="3">The sequence shown here is derived from an EMBL/GenBank/DDBJ whole genome shotgun (WGS) entry which is preliminary data.</text>
</comment>
<evidence type="ECO:0000259" key="2">
    <source>
        <dbReference type="Pfam" id="PF04556"/>
    </source>
</evidence>
<comment type="similarity">
    <text evidence="1">Belongs to the DpnII type II restriction endonuclease family.</text>
</comment>
<dbReference type="EMBL" id="VDFM01000007">
    <property type="protein sequence ID" value="MQS52723.1"/>
    <property type="molecule type" value="Genomic_DNA"/>
</dbReference>
<dbReference type="PIRSF" id="PIRSF016080">
    <property type="entry name" value="Restrict_endonuc_II_DpmII"/>
    <property type="match status" value="1"/>
</dbReference>
<dbReference type="GO" id="GO:0009036">
    <property type="term" value="F:type II site-specific deoxyribonuclease activity"/>
    <property type="evidence" value="ECO:0007669"/>
    <property type="project" value="UniProtKB-UniRule"/>
</dbReference>
<dbReference type="AlphaFoldDB" id="A0A5P0ZI28"/>